<dbReference type="Pfam" id="PF07934">
    <property type="entry name" value="OGG_N"/>
    <property type="match status" value="1"/>
</dbReference>
<comment type="caution">
    <text evidence="8">The sequence shown here is derived from an EMBL/GenBank/DDBJ whole genome shotgun (WGS) entry which is preliminary data.</text>
</comment>
<dbReference type="SMART" id="SM00478">
    <property type="entry name" value="ENDO3c"/>
    <property type="match status" value="1"/>
</dbReference>
<dbReference type="Pfam" id="PF00730">
    <property type="entry name" value="HhH-GPD"/>
    <property type="match status" value="1"/>
</dbReference>
<dbReference type="GO" id="GO:0006289">
    <property type="term" value="P:nucleotide-excision repair"/>
    <property type="evidence" value="ECO:0007669"/>
    <property type="project" value="InterPro"/>
</dbReference>
<keyword evidence="4" id="KW-0227">DNA damage</keyword>
<dbReference type="InterPro" id="IPR051912">
    <property type="entry name" value="Alkylbase_DNA_Glycosylase/TA"/>
</dbReference>
<dbReference type="PANTHER" id="PTHR43003:SF12">
    <property type="entry name" value="DNA-3-METHYLADENINE GLYCOSYLASE"/>
    <property type="match status" value="1"/>
</dbReference>
<dbReference type="EMBL" id="BOQE01000002">
    <property type="protein sequence ID" value="GIM48467.1"/>
    <property type="molecule type" value="Genomic_DNA"/>
</dbReference>
<dbReference type="SUPFAM" id="SSF48150">
    <property type="entry name" value="DNA-glycosylase"/>
    <property type="match status" value="1"/>
</dbReference>
<evidence type="ECO:0000256" key="5">
    <source>
        <dbReference type="ARBA" id="ARBA00022801"/>
    </source>
</evidence>
<dbReference type="GO" id="GO:0032993">
    <property type="term" value="C:protein-DNA complex"/>
    <property type="evidence" value="ECO:0007669"/>
    <property type="project" value="TreeGrafter"/>
</dbReference>
<evidence type="ECO:0000259" key="7">
    <source>
        <dbReference type="SMART" id="SM00478"/>
    </source>
</evidence>
<dbReference type="CDD" id="cd00056">
    <property type="entry name" value="ENDO3c"/>
    <property type="match status" value="1"/>
</dbReference>
<evidence type="ECO:0000313" key="8">
    <source>
        <dbReference type="EMBL" id="GIM48467.1"/>
    </source>
</evidence>
<sequence>MIWKDDGKRVSILSDDFNYEECLLYLNRNPNEILHVVNRDHKTITKVIKLIQKPVLFQIQRERNQLVVSFPMGTPDEETRKATAFYIMNWLDLGRNLEPFYQLADEDPILQNVVHCYKGLRIVGVLDLFEALCWAIMGQQVSLHVAYLLKKRFVEAFGEYVFWEGQNYWVFPTFQTIVKVSVQDLLPLKFTQNKAEYILGVAQLMQEGKLSKDILHQYTDLADIEKHLMAIRGIGRWTANYVIMRCLRHPDAFPITDVGLHNALKHVLQLEHKPSLQEVEEWSKNWGHWKAYATFYLWRTLWNDKYPSA</sequence>
<dbReference type="EC" id="3.2.2.21" evidence="3"/>
<keyword evidence="6" id="KW-0234">DNA repair</keyword>
<comment type="catalytic activity">
    <reaction evidence="1">
        <text>Hydrolysis of alkylated DNA, releasing 3-methyladenine, 3-methylguanine, 7-methylguanine and 7-methyladenine.</text>
        <dbReference type="EC" id="3.2.2.21"/>
    </reaction>
</comment>
<name>A0AAV4LKX7_9BACL</name>
<dbReference type="AlphaFoldDB" id="A0AAV4LKX7"/>
<dbReference type="GO" id="GO:0006307">
    <property type="term" value="P:DNA alkylation repair"/>
    <property type="evidence" value="ECO:0007669"/>
    <property type="project" value="TreeGrafter"/>
</dbReference>
<evidence type="ECO:0000256" key="6">
    <source>
        <dbReference type="ARBA" id="ARBA00023204"/>
    </source>
</evidence>
<dbReference type="InterPro" id="IPR023170">
    <property type="entry name" value="HhH_base_excis_C"/>
</dbReference>
<protein>
    <recommendedName>
        <fullName evidence="3">DNA-3-methyladenine glycosylase II</fullName>
        <ecNumber evidence="3">3.2.2.21</ecNumber>
    </recommendedName>
</protein>
<organism evidence="8 9">
    <name type="scientific">Collibacillus ludicampi</name>
    <dbReference type="NCBI Taxonomy" id="2771369"/>
    <lineage>
        <taxon>Bacteria</taxon>
        <taxon>Bacillati</taxon>
        <taxon>Bacillota</taxon>
        <taxon>Bacilli</taxon>
        <taxon>Bacillales</taxon>
        <taxon>Alicyclobacillaceae</taxon>
        <taxon>Collibacillus</taxon>
    </lineage>
</organism>
<accession>A0AAV4LKX7</accession>
<comment type="similarity">
    <text evidence="2">Belongs to the alkylbase DNA glycosidase AlkA family.</text>
</comment>
<reference evidence="8" key="1">
    <citation type="journal article" date="2023" name="Int. J. Syst. Evol. Microbiol.">
        <title>Collibacillus ludicampi gen. nov., sp. nov., a new soil bacterium of the family Alicyclobacillaceae.</title>
        <authorList>
            <person name="Jojima T."/>
            <person name="Ioku Y."/>
            <person name="Fukuta Y."/>
            <person name="Shirasaka N."/>
            <person name="Matsumura Y."/>
            <person name="Mori M."/>
        </authorList>
    </citation>
    <scope>NUCLEOTIDE SEQUENCE</scope>
    <source>
        <strain evidence="8">TP075</strain>
    </source>
</reference>
<dbReference type="FunFam" id="1.10.340.30:FF:000004">
    <property type="entry name" value="DNA-3-methyladenine glycosylase II"/>
    <property type="match status" value="1"/>
</dbReference>
<dbReference type="Gene3D" id="1.10.1670.10">
    <property type="entry name" value="Helix-hairpin-Helix base-excision DNA repair enzymes (C-terminal)"/>
    <property type="match status" value="1"/>
</dbReference>
<evidence type="ECO:0000256" key="4">
    <source>
        <dbReference type="ARBA" id="ARBA00022763"/>
    </source>
</evidence>
<evidence type="ECO:0000256" key="1">
    <source>
        <dbReference type="ARBA" id="ARBA00000086"/>
    </source>
</evidence>
<evidence type="ECO:0000256" key="2">
    <source>
        <dbReference type="ARBA" id="ARBA00010817"/>
    </source>
</evidence>
<dbReference type="InterPro" id="IPR011257">
    <property type="entry name" value="DNA_glycosylase"/>
</dbReference>
<dbReference type="GO" id="GO:0008725">
    <property type="term" value="F:DNA-3-methyladenine glycosylase activity"/>
    <property type="evidence" value="ECO:0007669"/>
    <property type="project" value="TreeGrafter"/>
</dbReference>
<keyword evidence="5" id="KW-0378">Hydrolase</keyword>
<dbReference type="Proteomes" id="UP001057291">
    <property type="component" value="Unassembled WGS sequence"/>
</dbReference>
<feature type="domain" description="HhH-GPD" evidence="7">
    <location>
        <begin position="137"/>
        <end position="302"/>
    </location>
</feature>
<dbReference type="InterPro" id="IPR003265">
    <property type="entry name" value="HhH-GPD_domain"/>
</dbReference>
<dbReference type="GO" id="GO:0006285">
    <property type="term" value="P:base-excision repair, AP site formation"/>
    <property type="evidence" value="ECO:0007669"/>
    <property type="project" value="TreeGrafter"/>
</dbReference>
<dbReference type="Gene3D" id="1.10.340.30">
    <property type="entry name" value="Hypothetical protein, domain 2"/>
    <property type="match status" value="1"/>
</dbReference>
<evidence type="ECO:0000313" key="9">
    <source>
        <dbReference type="Proteomes" id="UP001057291"/>
    </source>
</evidence>
<dbReference type="GO" id="GO:0043916">
    <property type="term" value="F:DNA-7-methylguanine glycosylase activity"/>
    <property type="evidence" value="ECO:0007669"/>
    <property type="project" value="TreeGrafter"/>
</dbReference>
<dbReference type="GO" id="GO:0008534">
    <property type="term" value="F:oxidized purine nucleobase lesion DNA N-glycosylase activity"/>
    <property type="evidence" value="ECO:0007669"/>
    <property type="project" value="InterPro"/>
</dbReference>
<proteinExistence type="inferred from homology"/>
<dbReference type="PANTHER" id="PTHR43003">
    <property type="entry name" value="DNA-3-METHYLADENINE GLYCOSYLASE"/>
    <property type="match status" value="1"/>
</dbReference>
<dbReference type="InterPro" id="IPR012904">
    <property type="entry name" value="OGG_N"/>
</dbReference>
<dbReference type="Gene3D" id="3.30.310.20">
    <property type="entry name" value="DNA-3-methyladenine glycosylase AlkA, N-terminal domain"/>
    <property type="match status" value="1"/>
</dbReference>
<evidence type="ECO:0000256" key="3">
    <source>
        <dbReference type="ARBA" id="ARBA00012000"/>
    </source>
</evidence>
<gene>
    <name evidence="8" type="primary">alkA</name>
    <name evidence="8" type="ORF">DNHGIG_40160</name>
</gene>
<keyword evidence="9" id="KW-1185">Reference proteome</keyword>
<dbReference type="GO" id="GO:0005737">
    <property type="term" value="C:cytoplasm"/>
    <property type="evidence" value="ECO:0007669"/>
    <property type="project" value="TreeGrafter"/>
</dbReference>
<dbReference type="InterPro" id="IPR037046">
    <property type="entry name" value="AlkA_N_sf"/>
</dbReference>
<dbReference type="GO" id="GO:0032131">
    <property type="term" value="F:alkylated DNA binding"/>
    <property type="evidence" value="ECO:0007669"/>
    <property type="project" value="TreeGrafter"/>
</dbReference>